<evidence type="ECO:0000256" key="3">
    <source>
        <dbReference type="ARBA" id="ARBA00023163"/>
    </source>
</evidence>
<dbReference type="EMBL" id="LT629701">
    <property type="protein sequence ID" value="SDN15065.1"/>
    <property type="molecule type" value="Genomic_DNA"/>
</dbReference>
<dbReference type="GO" id="GO:0000976">
    <property type="term" value="F:transcription cis-regulatory region binding"/>
    <property type="evidence" value="ECO:0007669"/>
    <property type="project" value="TreeGrafter"/>
</dbReference>
<dbReference type="OrthoDB" id="3449785at2"/>
<dbReference type="SUPFAM" id="SSF53850">
    <property type="entry name" value="Periplasmic binding protein-like II"/>
    <property type="match status" value="1"/>
</dbReference>
<evidence type="ECO:0000313" key="6">
    <source>
        <dbReference type="Proteomes" id="UP000183376"/>
    </source>
</evidence>
<name>A0A1G9Z2C0_ALLAB</name>
<dbReference type="Pfam" id="PF00126">
    <property type="entry name" value="HTH_1"/>
    <property type="match status" value="1"/>
</dbReference>
<dbReference type="PROSITE" id="PS50931">
    <property type="entry name" value="HTH_LYSR"/>
    <property type="match status" value="1"/>
</dbReference>
<gene>
    <name evidence="5" type="ORF">SAMN04489726_5197</name>
</gene>
<evidence type="ECO:0000256" key="1">
    <source>
        <dbReference type="ARBA" id="ARBA00009437"/>
    </source>
</evidence>
<dbReference type="PANTHER" id="PTHR30126">
    <property type="entry name" value="HTH-TYPE TRANSCRIPTIONAL REGULATOR"/>
    <property type="match status" value="1"/>
</dbReference>
<dbReference type="Proteomes" id="UP000183376">
    <property type="component" value="Chromosome I"/>
</dbReference>
<organism evidence="5 6">
    <name type="scientific">Allokutzneria albata</name>
    <name type="common">Kibdelosporangium albatum</name>
    <dbReference type="NCBI Taxonomy" id="211114"/>
    <lineage>
        <taxon>Bacteria</taxon>
        <taxon>Bacillati</taxon>
        <taxon>Actinomycetota</taxon>
        <taxon>Actinomycetes</taxon>
        <taxon>Pseudonocardiales</taxon>
        <taxon>Pseudonocardiaceae</taxon>
        <taxon>Allokutzneria</taxon>
    </lineage>
</organism>
<evidence type="ECO:0000313" key="5">
    <source>
        <dbReference type="EMBL" id="SDN15065.1"/>
    </source>
</evidence>
<dbReference type="GO" id="GO:0003700">
    <property type="term" value="F:DNA-binding transcription factor activity"/>
    <property type="evidence" value="ECO:0007669"/>
    <property type="project" value="InterPro"/>
</dbReference>
<accession>A0A1G9Z2C0</accession>
<protein>
    <submittedName>
        <fullName evidence="5">DNA-binding transcriptional regulator, LysR family</fullName>
    </submittedName>
</protein>
<dbReference type="Gene3D" id="1.10.10.10">
    <property type="entry name" value="Winged helix-like DNA-binding domain superfamily/Winged helix DNA-binding domain"/>
    <property type="match status" value="1"/>
</dbReference>
<keyword evidence="5" id="KW-0238">DNA-binding</keyword>
<reference evidence="5 6" key="1">
    <citation type="submission" date="2016-10" db="EMBL/GenBank/DDBJ databases">
        <authorList>
            <person name="de Groot N.N."/>
        </authorList>
    </citation>
    <scope>NUCLEOTIDE SEQUENCE [LARGE SCALE GENOMIC DNA]</scope>
    <source>
        <strain evidence="5 6">DSM 44149</strain>
    </source>
</reference>
<dbReference type="PANTHER" id="PTHR30126:SF39">
    <property type="entry name" value="HTH-TYPE TRANSCRIPTIONAL REGULATOR CYSL"/>
    <property type="match status" value="1"/>
</dbReference>
<evidence type="ECO:0000259" key="4">
    <source>
        <dbReference type="PROSITE" id="PS50931"/>
    </source>
</evidence>
<sequence>MSAAPGPDPLEDRALDRLLDCPAALLDVTFDQLRTLLVVHEKGSALRAARTLGRDQSSVQKQLDTLNRNFHALCGTALVEKRGRGQDFLFTPVGRSAVELTRKALEGGLDAIQSWRHQLGRTLTVGTTRFTLEYLGQAWGHVAEEFRAREIELRIVHIRSKDLWGKLDTGEVDLVCGTTIVDPADSGELDRFEVLPWWRQSRPVVLTNLSEEELPGRVVDAKRLRKLPMILPSAGMVNDFLRRWYGPEYRAQLTVAAEIEEIHYGTTLLRSRLARGCMVVTQGVGQAALDGQFGESVPLRVLELDDESRPRLQQFTGVFARKGERAKHTADHPLNLLWTAFEKESPSHLANVDQPVG</sequence>
<dbReference type="SUPFAM" id="SSF46785">
    <property type="entry name" value="Winged helix' DNA-binding domain"/>
    <property type="match status" value="1"/>
</dbReference>
<comment type="similarity">
    <text evidence="1">Belongs to the LysR transcriptional regulatory family.</text>
</comment>
<keyword evidence="6" id="KW-1185">Reference proteome</keyword>
<dbReference type="InterPro" id="IPR036390">
    <property type="entry name" value="WH_DNA-bd_sf"/>
</dbReference>
<evidence type="ECO:0000256" key="2">
    <source>
        <dbReference type="ARBA" id="ARBA00023015"/>
    </source>
</evidence>
<proteinExistence type="inferred from homology"/>
<dbReference type="STRING" id="211114.SAMN04489726_5197"/>
<keyword evidence="3" id="KW-0804">Transcription</keyword>
<keyword evidence="2" id="KW-0805">Transcription regulation</keyword>
<dbReference type="eggNOG" id="COG0583">
    <property type="taxonomic scope" value="Bacteria"/>
</dbReference>
<dbReference type="InterPro" id="IPR000847">
    <property type="entry name" value="LysR_HTH_N"/>
</dbReference>
<feature type="domain" description="HTH lysR-type" evidence="4">
    <location>
        <begin position="28"/>
        <end position="89"/>
    </location>
</feature>
<dbReference type="RefSeq" id="WP_081900023.1">
    <property type="nucleotide sequence ID" value="NZ_JOEF01000002.1"/>
</dbReference>
<dbReference type="InterPro" id="IPR036388">
    <property type="entry name" value="WH-like_DNA-bd_sf"/>
</dbReference>
<dbReference type="AlphaFoldDB" id="A0A1G9Z2C0"/>